<dbReference type="InterPro" id="IPR050204">
    <property type="entry name" value="AraC_XylS_family_regulators"/>
</dbReference>
<dbReference type="InterPro" id="IPR035418">
    <property type="entry name" value="AraC-bd_2"/>
</dbReference>
<accession>A0A4R6XGM1</accession>
<dbReference type="RefSeq" id="WP_133559596.1">
    <property type="nucleotide sequence ID" value="NZ_SNZA01000001.1"/>
</dbReference>
<keyword evidence="1" id="KW-0805">Transcription regulation</keyword>
<dbReference type="PROSITE" id="PS01124">
    <property type="entry name" value="HTH_ARAC_FAMILY_2"/>
    <property type="match status" value="1"/>
</dbReference>
<dbReference type="SUPFAM" id="SSF46689">
    <property type="entry name" value="Homeodomain-like"/>
    <property type="match status" value="1"/>
</dbReference>
<gene>
    <name evidence="5" type="ORF">C8D85_0310</name>
</gene>
<reference evidence="5 6" key="1">
    <citation type="submission" date="2019-03" db="EMBL/GenBank/DDBJ databases">
        <title>Genomic Encyclopedia of Type Strains, Phase IV (KMG-IV): sequencing the most valuable type-strain genomes for metagenomic binning, comparative biology and taxonomic classification.</title>
        <authorList>
            <person name="Goeker M."/>
        </authorList>
    </citation>
    <scope>NUCLEOTIDE SEQUENCE [LARGE SCALE GENOMIC DNA]</scope>
    <source>
        <strain evidence="5 6">DSM 5604</strain>
    </source>
</reference>
<dbReference type="InterPro" id="IPR018060">
    <property type="entry name" value="HTH_AraC"/>
</dbReference>
<organism evidence="5 6">
    <name type="scientific">Marinomonas communis</name>
    <dbReference type="NCBI Taxonomy" id="28254"/>
    <lineage>
        <taxon>Bacteria</taxon>
        <taxon>Pseudomonadati</taxon>
        <taxon>Pseudomonadota</taxon>
        <taxon>Gammaproteobacteria</taxon>
        <taxon>Oceanospirillales</taxon>
        <taxon>Oceanospirillaceae</taxon>
        <taxon>Marinomonas</taxon>
    </lineage>
</organism>
<evidence type="ECO:0000313" key="6">
    <source>
        <dbReference type="Proteomes" id="UP000295729"/>
    </source>
</evidence>
<dbReference type="Pfam" id="PF12833">
    <property type="entry name" value="HTH_18"/>
    <property type="match status" value="1"/>
</dbReference>
<evidence type="ECO:0000256" key="2">
    <source>
        <dbReference type="ARBA" id="ARBA00023125"/>
    </source>
</evidence>
<dbReference type="Proteomes" id="UP000295729">
    <property type="component" value="Unassembled WGS sequence"/>
</dbReference>
<protein>
    <submittedName>
        <fullName evidence="5">AraC family transcriptional regulator</fullName>
    </submittedName>
</protein>
<proteinExistence type="predicted"/>
<keyword evidence="2" id="KW-0238">DNA-binding</keyword>
<dbReference type="EMBL" id="SNZA01000001">
    <property type="protein sequence ID" value="TDR14958.1"/>
    <property type="molecule type" value="Genomic_DNA"/>
</dbReference>
<dbReference type="Pfam" id="PF14525">
    <property type="entry name" value="AraC_binding_2"/>
    <property type="match status" value="1"/>
</dbReference>
<evidence type="ECO:0000313" key="5">
    <source>
        <dbReference type="EMBL" id="TDR14958.1"/>
    </source>
</evidence>
<dbReference type="GO" id="GO:0003700">
    <property type="term" value="F:DNA-binding transcription factor activity"/>
    <property type="evidence" value="ECO:0007669"/>
    <property type="project" value="InterPro"/>
</dbReference>
<dbReference type="PANTHER" id="PTHR46796">
    <property type="entry name" value="HTH-TYPE TRANSCRIPTIONAL ACTIVATOR RHAS-RELATED"/>
    <property type="match status" value="1"/>
</dbReference>
<dbReference type="GO" id="GO:0043565">
    <property type="term" value="F:sequence-specific DNA binding"/>
    <property type="evidence" value="ECO:0007669"/>
    <property type="project" value="InterPro"/>
</dbReference>
<evidence type="ECO:0000256" key="1">
    <source>
        <dbReference type="ARBA" id="ARBA00023015"/>
    </source>
</evidence>
<dbReference type="Gene3D" id="1.10.10.60">
    <property type="entry name" value="Homeodomain-like"/>
    <property type="match status" value="1"/>
</dbReference>
<evidence type="ECO:0000259" key="4">
    <source>
        <dbReference type="PROSITE" id="PS01124"/>
    </source>
</evidence>
<name>A0A4R6XGM1_9GAMM</name>
<keyword evidence="6" id="KW-1185">Reference proteome</keyword>
<dbReference type="OrthoDB" id="6003540at2"/>
<evidence type="ECO:0000256" key="3">
    <source>
        <dbReference type="ARBA" id="ARBA00023163"/>
    </source>
</evidence>
<comment type="caution">
    <text evidence="5">The sequence shown here is derived from an EMBL/GenBank/DDBJ whole genome shotgun (WGS) entry which is preliminary data.</text>
</comment>
<dbReference type="SMART" id="SM00342">
    <property type="entry name" value="HTH_ARAC"/>
    <property type="match status" value="1"/>
</dbReference>
<dbReference type="PANTHER" id="PTHR46796:SF6">
    <property type="entry name" value="ARAC SUBFAMILY"/>
    <property type="match status" value="1"/>
</dbReference>
<keyword evidence="3" id="KW-0804">Transcription</keyword>
<sequence>MHLKVCDREAVGVSAKSVSDFLMSEHFGKHELIEGSPNDRLAEIKFKRFGVLSISEHCFGCEAKLNALGSSENFHLQVVLSGESVVQSRGLIQRLRHGDSMMLAPHSSFTSTYSADCRKLIICIPASFIEQTAFEFGYRVHKGTIEFSFEKKRLPHSSSFICLLEAILQQTKDNSNDRGFMYYNKLLAHMVIGEFSCNLERYRQLPMSEHRLIERIRQHVLRNIVQDISIEDLSKVCRLSRKSIYNLCRRELGMTPLSYIRCLKLDSVYSELKQDDRVRNVTEVALKYGFTNLGRFSAQYKEYIGELPSQTFRKGVF</sequence>
<dbReference type="InterPro" id="IPR009057">
    <property type="entry name" value="Homeodomain-like_sf"/>
</dbReference>
<dbReference type="AlphaFoldDB" id="A0A4R6XGM1"/>
<feature type="domain" description="HTH araC/xylS-type" evidence="4">
    <location>
        <begin position="214"/>
        <end position="314"/>
    </location>
</feature>